<organism evidence="2 3">
    <name type="scientific">Phaeospirillum tilakii</name>
    <dbReference type="NCBI Taxonomy" id="741673"/>
    <lineage>
        <taxon>Bacteria</taxon>
        <taxon>Pseudomonadati</taxon>
        <taxon>Pseudomonadota</taxon>
        <taxon>Alphaproteobacteria</taxon>
        <taxon>Rhodospirillales</taxon>
        <taxon>Rhodospirillaceae</taxon>
        <taxon>Phaeospirillum</taxon>
    </lineage>
</organism>
<feature type="signal peptide" evidence="1">
    <location>
        <begin position="1"/>
        <end position="23"/>
    </location>
</feature>
<proteinExistence type="predicted"/>
<name>A0ABW5CB76_9PROT</name>
<dbReference type="RefSeq" id="WP_377315028.1">
    <property type="nucleotide sequence ID" value="NZ_JBHUIY010000007.1"/>
</dbReference>
<sequence length="139" mass="15044">MRRQSILSLFFLPVLVCTVPTWAADLGAPVVPDGIGDRDSQRLKNETTKPGGAVIFNCASIPLEIKISTGGNDASVDITIKAREQKLVTPCGSGCLATIETDGAGLLSRSLLPDHRYIIHANRHRWELLEVEAFRSSCS</sequence>
<dbReference type="Proteomes" id="UP001597296">
    <property type="component" value="Unassembled WGS sequence"/>
</dbReference>
<evidence type="ECO:0000313" key="2">
    <source>
        <dbReference type="EMBL" id="MFD2233248.1"/>
    </source>
</evidence>
<keyword evidence="1" id="KW-0732">Signal</keyword>
<comment type="caution">
    <text evidence="2">The sequence shown here is derived from an EMBL/GenBank/DDBJ whole genome shotgun (WGS) entry which is preliminary data.</text>
</comment>
<reference evidence="3" key="1">
    <citation type="journal article" date="2019" name="Int. J. Syst. Evol. Microbiol.">
        <title>The Global Catalogue of Microorganisms (GCM) 10K type strain sequencing project: providing services to taxonomists for standard genome sequencing and annotation.</title>
        <authorList>
            <consortium name="The Broad Institute Genomics Platform"/>
            <consortium name="The Broad Institute Genome Sequencing Center for Infectious Disease"/>
            <person name="Wu L."/>
            <person name="Ma J."/>
        </authorList>
    </citation>
    <scope>NUCLEOTIDE SEQUENCE [LARGE SCALE GENOMIC DNA]</scope>
    <source>
        <strain evidence="3">KCTC 15012</strain>
    </source>
</reference>
<feature type="chain" id="PRO_5046322851" evidence="1">
    <location>
        <begin position="24"/>
        <end position="139"/>
    </location>
</feature>
<accession>A0ABW5CB76</accession>
<evidence type="ECO:0000313" key="3">
    <source>
        <dbReference type="Proteomes" id="UP001597296"/>
    </source>
</evidence>
<dbReference type="EMBL" id="JBHUIY010000007">
    <property type="protein sequence ID" value="MFD2233248.1"/>
    <property type="molecule type" value="Genomic_DNA"/>
</dbReference>
<keyword evidence="3" id="KW-1185">Reference proteome</keyword>
<protein>
    <submittedName>
        <fullName evidence="2">Uncharacterized protein</fullName>
    </submittedName>
</protein>
<gene>
    <name evidence="2" type="ORF">ACFSNB_05470</name>
</gene>
<evidence type="ECO:0000256" key="1">
    <source>
        <dbReference type="SAM" id="SignalP"/>
    </source>
</evidence>